<dbReference type="EMBL" id="JBHLTM010000081">
    <property type="protein sequence ID" value="MFC0687104.1"/>
    <property type="molecule type" value="Genomic_DNA"/>
</dbReference>
<evidence type="ECO:0000256" key="8">
    <source>
        <dbReference type="ARBA" id="ARBA00022989"/>
    </source>
</evidence>
<dbReference type="InterPro" id="IPR045863">
    <property type="entry name" value="CorA_TM1_TM2"/>
</dbReference>
<name>A0ABV6SD08_9SPHN</name>
<evidence type="ECO:0000256" key="9">
    <source>
        <dbReference type="ARBA" id="ARBA00023065"/>
    </source>
</evidence>
<evidence type="ECO:0000256" key="6">
    <source>
        <dbReference type="ARBA" id="ARBA00022692"/>
    </source>
</evidence>
<evidence type="ECO:0000313" key="13">
    <source>
        <dbReference type="Proteomes" id="UP001589858"/>
    </source>
</evidence>
<evidence type="ECO:0000256" key="7">
    <source>
        <dbReference type="ARBA" id="ARBA00022833"/>
    </source>
</evidence>
<evidence type="ECO:0000256" key="4">
    <source>
        <dbReference type="ARBA" id="ARBA00022475"/>
    </source>
</evidence>
<gene>
    <name evidence="12" type="ORF">ACFFF8_21190</name>
</gene>
<dbReference type="Gene3D" id="1.20.58.340">
    <property type="entry name" value="Magnesium transport protein CorA, transmembrane region"/>
    <property type="match status" value="2"/>
</dbReference>
<dbReference type="PANTHER" id="PTHR46494:SF3">
    <property type="entry name" value="ZINC TRANSPORT PROTEIN ZNTB"/>
    <property type="match status" value="1"/>
</dbReference>
<accession>A0ABV6SD08</accession>
<dbReference type="Proteomes" id="UP001589858">
    <property type="component" value="Unassembled WGS sequence"/>
</dbReference>
<evidence type="ECO:0000256" key="3">
    <source>
        <dbReference type="ARBA" id="ARBA00022448"/>
    </source>
</evidence>
<dbReference type="InterPro" id="IPR045861">
    <property type="entry name" value="CorA_cytoplasmic_dom"/>
</dbReference>
<organism evidence="12 13">
    <name type="scientific">Novosphingobium clariflavum</name>
    <dbReference type="NCBI Taxonomy" id="2029884"/>
    <lineage>
        <taxon>Bacteria</taxon>
        <taxon>Pseudomonadati</taxon>
        <taxon>Pseudomonadota</taxon>
        <taxon>Alphaproteobacteria</taxon>
        <taxon>Sphingomonadales</taxon>
        <taxon>Sphingomonadaceae</taxon>
        <taxon>Novosphingobium</taxon>
    </lineage>
</organism>
<keyword evidence="3" id="KW-0813">Transport</keyword>
<evidence type="ECO:0000256" key="5">
    <source>
        <dbReference type="ARBA" id="ARBA00022519"/>
    </source>
</evidence>
<dbReference type="RefSeq" id="WP_267221186.1">
    <property type="nucleotide sequence ID" value="NZ_JAPCWC010000009.1"/>
</dbReference>
<keyword evidence="10 11" id="KW-0472">Membrane</keyword>
<evidence type="ECO:0000256" key="10">
    <source>
        <dbReference type="ARBA" id="ARBA00023136"/>
    </source>
</evidence>
<comment type="subcellular location">
    <subcellularLocation>
        <location evidence="1">Cell membrane</location>
        <topology evidence="1">Multi-pass membrane protein</topology>
    </subcellularLocation>
</comment>
<comment type="similarity">
    <text evidence="2">Belongs to the CorA metal ion transporter (MIT) (TC 1.A.35) family.</text>
</comment>
<dbReference type="InterPro" id="IPR002523">
    <property type="entry name" value="MgTranspt_CorA/ZnTranspt_ZntB"/>
</dbReference>
<proteinExistence type="inferred from homology"/>
<keyword evidence="13" id="KW-1185">Reference proteome</keyword>
<evidence type="ECO:0000313" key="12">
    <source>
        <dbReference type="EMBL" id="MFC0687104.1"/>
    </source>
</evidence>
<evidence type="ECO:0000256" key="11">
    <source>
        <dbReference type="SAM" id="Phobius"/>
    </source>
</evidence>
<protein>
    <submittedName>
        <fullName evidence="12">CorA family divalent cation transporter</fullName>
    </submittedName>
</protein>
<keyword evidence="6 11" id="KW-0812">Transmembrane</keyword>
<feature type="transmembrane region" description="Helical" evidence="11">
    <location>
        <begin position="302"/>
        <end position="321"/>
    </location>
</feature>
<evidence type="ECO:0000256" key="2">
    <source>
        <dbReference type="ARBA" id="ARBA00009765"/>
    </source>
</evidence>
<dbReference type="Pfam" id="PF01544">
    <property type="entry name" value="CorA"/>
    <property type="match status" value="1"/>
</dbReference>
<keyword evidence="8 11" id="KW-1133">Transmembrane helix</keyword>
<keyword evidence="7" id="KW-0862">Zinc</keyword>
<keyword evidence="9" id="KW-0406">Ion transport</keyword>
<evidence type="ECO:0000256" key="1">
    <source>
        <dbReference type="ARBA" id="ARBA00004651"/>
    </source>
</evidence>
<reference evidence="12 13" key="1">
    <citation type="submission" date="2024-09" db="EMBL/GenBank/DDBJ databases">
        <authorList>
            <person name="Sun Q."/>
            <person name="Mori K."/>
        </authorList>
    </citation>
    <scope>NUCLEOTIDE SEQUENCE [LARGE SCALE GENOMIC DNA]</scope>
    <source>
        <strain evidence="12 13">CICC 11035S</strain>
    </source>
</reference>
<dbReference type="PANTHER" id="PTHR46494">
    <property type="entry name" value="CORA FAMILY METAL ION TRANSPORTER (EUROFUNG)"/>
    <property type="match status" value="1"/>
</dbReference>
<dbReference type="SUPFAM" id="SSF143865">
    <property type="entry name" value="CorA soluble domain-like"/>
    <property type="match status" value="1"/>
</dbReference>
<comment type="caution">
    <text evidence="12">The sequence shown here is derived from an EMBL/GenBank/DDBJ whole genome shotgun (WGS) entry which is preliminary data.</text>
</comment>
<sequence length="328" mass="36034">MREPREGGPPALGPGLIWGIEFTPEGNRAVEDCNSAHDGRLRWLHLNLADHGTRQWVETSPELPAAAREVLLSQDRHQRALVDPITVACVLHDFERDFDSEDTGRIGALHMALTGNLIVSARHHPVGSADIVHRRLSGSEMAMTPPRALDMMVSAMLENFGRVIARLSGEVQAAEDALVEDRPVPGSHRLLDVRRRLAQLHRMLDGMKSVFRRLEIDDDLPADMLPTVEKLSQRVQGVGGDIISVLNQLRSVRDEINDQSNQRVNQNLYLLSVMTALMLPATLVTGIFGMNTGDLPLVGHHGTVGATVLAAGSALATFLFLRGRGFFR</sequence>
<keyword evidence="5" id="KW-0997">Cell inner membrane</keyword>
<dbReference type="SUPFAM" id="SSF144083">
    <property type="entry name" value="Magnesium transport protein CorA, transmembrane region"/>
    <property type="match status" value="1"/>
</dbReference>
<keyword evidence="4" id="KW-1003">Cell membrane</keyword>
<feature type="transmembrane region" description="Helical" evidence="11">
    <location>
        <begin position="268"/>
        <end position="290"/>
    </location>
</feature>
<dbReference type="Gene3D" id="3.30.460.20">
    <property type="entry name" value="CorA soluble domain-like"/>
    <property type="match status" value="1"/>
</dbReference>